<feature type="non-terminal residue" evidence="1">
    <location>
        <position position="67"/>
    </location>
</feature>
<dbReference type="AlphaFoldDB" id="A0A2U9CFW2"/>
<sequence>SDTYLTGLAFFRVTLSSRLRCLDLLIQIRVMLFHQSNLMLDFWLQAEMFVQSLLAVLHLGELCYTHQ</sequence>
<protein>
    <submittedName>
        <fullName evidence="1">Uncharacterized protein</fullName>
    </submittedName>
</protein>
<organism evidence="1 2">
    <name type="scientific">Scophthalmus maximus</name>
    <name type="common">Turbot</name>
    <name type="synonym">Psetta maxima</name>
    <dbReference type="NCBI Taxonomy" id="52904"/>
    <lineage>
        <taxon>Eukaryota</taxon>
        <taxon>Metazoa</taxon>
        <taxon>Chordata</taxon>
        <taxon>Craniata</taxon>
        <taxon>Vertebrata</taxon>
        <taxon>Euteleostomi</taxon>
        <taxon>Actinopterygii</taxon>
        <taxon>Neopterygii</taxon>
        <taxon>Teleostei</taxon>
        <taxon>Neoteleostei</taxon>
        <taxon>Acanthomorphata</taxon>
        <taxon>Carangaria</taxon>
        <taxon>Pleuronectiformes</taxon>
        <taxon>Pleuronectoidei</taxon>
        <taxon>Scophthalmidae</taxon>
        <taxon>Scophthalmus</taxon>
    </lineage>
</organism>
<proteinExistence type="predicted"/>
<keyword evidence="2" id="KW-1185">Reference proteome</keyword>
<gene>
    <name evidence="1" type="ORF">SMAX5B_021108</name>
</gene>
<evidence type="ECO:0000313" key="1">
    <source>
        <dbReference type="EMBL" id="AWP13762.1"/>
    </source>
</evidence>
<reference evidence="1 2" key="1">
    <citation type="submission" date="2017-12" db="EMBL/GenBank/DDBJ databases">
        <title>Integrating genomic resources of turbot (Scophthalmus maximus) in depth evaluation of genetic and physical mapping variation across individuals.</title>
        <authorList>
            <person name="Martinez P."/>
        </authorList>
    </citation>
    <scope>NUCLEOTIDE SEQUENCE [LARGE SCALE GENOMIC DNA]</scope>
</reference>
<dbReference type="Proteomes" id="UP000246464">
    <property type="component" value="Chromosome 15"/>
</dbReference>
<accession>A0A2U9CFW2</accession>
<feature type="non-terminal residue" evidence="1">
    <location>
        <position position="1"/>
    </location>
</feature>
<name>A0A2U9CFW2_SCOMX</name>
<dbReference type="EMBL" id="CP026257">
    <property type="protein sequence ID" value="AWP13762.1"/>
    <property type="molecule type" value="Genomic_DNA"/>
</dbReference>
<evidence type="ECO:0000313" key="2">
    <source>
        <dbReference type="Proteomes" id="UP000246464"/>
    </source>
</evidence>